<accession>A0A5E5C165</accession>
<evidence type="ECO:0000313" key="2">
    <source>
        <dbReference type="Proteomes" id="UP000382040"/>
    </source>
</evidence>
<protein>
    <submittedName>
        <fullName evidence="1">Uncharacterized protein</fullName>
    </submittedName>
</protein>
<organism evidence="1 2">
    <name type="scientific">Pandoraea bronchicola</name>
    <dbReference type="NCBI Taxonomy" id="2508287"/>
    <lineage>
        <taxon>Bacteria</taxon>
        <taxon>Pseudomonadati</taxon>
        <taxon>Pseudomonadota</taxon>
        <taxon>Betaproteobacteria</taxon>
        <taxon>Burkholderiales</taxon>
        <taxon>Burkholderiaceae</taxon>
        <taxon>Pandoraea</taxon>
    </lineage>
</organism>
<evidence type="ECO:0000313" key="1">
    <source>
        <dbReference type="EMBL" id="VVE90360.1"/>
    </source>
</evidence>
<name>A0A5E5C165_9BURK</name>
<proteinExistence type="predicted"/>
<sequence length="58" mass="6649">MSFEIKGIALFYGAFRLIVIPLPYHSRSPRNLLYHVAVATFCYRKEATMASILQVGMR</sequence>
<dbReference type="AlphaFoldDB" id="A0A5E5C165"/>
<reference evidence="1 2" key="1">
    <citation type="submission" date="2019-08" db="EMBL/GenBank/DDBJ databases">
        <authorList>
            <person name="Peeters C."/>
        </authorList>
    </citation>
    <scope>NUCLEOTIDE SEQUENCE [LARGE SCALE GENOMIC DNA]</scope>
    <source>
        <strain evidence="1 2">LMG 20603</strain>
    </source>
</reference>
<keyword evidence="2" id="KW-1185">Reference proteome</keyword>
<gene>
    <name evidence="1" type="ORF">PBR20603_04343</name>
</gene>
<dbReference type="EMBL" id="CABPST010000015">
    <property type="protein sequence ID" value="VVE90360.1"/>
    <property type="molecule type" value="Genomic_DNA"/>
</dbReference>
<dbReference type="Proteomes" id="UP000382040">
    <property type="component" value="Unassembled WGS sequence"/>
</dbReference>